<evidence type="ECO:0000256" key="1">
    <source>
        <dbReference type="ARBA" id="ARBA00004323"/>
    </source>
</evidence>
<evidence type="ECO:0000313" key="12">
    <source>
        <dbReference type="Proteomes" id="UP000001593"/>
    </source>
</evidence>
<dbReference type="InterPro" id="IPR002659">
    <property type="entry name" value="Glyco_trans_31"/>
</dbReference>
<dbReference type="GO" id="GO:0016758">
    <property type="term" value="F:hexosyltransferase activity"/>
    <property type="evidence" value="ECO:0007669"/>
    <property type="project" value="InterPro"/>
</dbReference>
<dbReference type="eggNOG" id="KOG2287">
    <property type="taxonomic scope" value="Eukaryota"/>
</dbReference>
<dbReference type="AlphaFoldDB" id="A7RLS0"/>
<evidence type="ECO:0000256" key="10">
    <source>
        <dbReference type="RuleBase" id="RU363063"/>
    </source>
</evidence>
<proteinExistence type="inferred from homology"/>
<evidence type="ECO:0000256" key="8">
    <source>
        <dbReference type="ARBA" id="ARBA00023034"/>
    </source>
</evidence>
<evidence type="ECO:0000313" key="11">
    <source>
        <dbReference type="EMBL" id="EDO47742.1"/>
    </source>
</evidence>
<keyword evidence="5" id="KW-0812">Transmembrane</keyword>
<evidence type="ECO:0000256" key="6">
    <source>
        <dbReference type="ARBA" id="ARBA00022968"/>
    </source>
</evidence>
<keyword evidence="6" id="KW-0735">Signal-anchor</keyword>
<feature type="non-terminal residue" evidence="11">
    <location>
        <position position="1"/>
    </location>
</feature>
<evidence type="ECO:0000256" key="2">
    <source>
        <dbReference type="ARBA" id="ARBA00008661"/>
    </source>
</evidence>
<dbReference type="HOGENOM" id="CLU_036849_6_1_1"/>
<dbReference type="OMA" id="FYICHIK"/>
<evidence type="ECO:0000256" key="4">
    <source>
        <dbReference type="ARBA" id="ARBA00022679"/>
    </source>
</evidence>
<comment type="similarity">
    <text evidence="2 10">Belongs to the glycosyltransferase 31 family.</text>
</comment>
<dbReference type="PANTHER" id="PTHR11214">
    <property type="entry name" value="BETA-1,3-N-ACETYLGLUCOSAMINYLTRANSFERASE"/>
    <property type="match status" value="1"/>
</dbReference>
<dbReference type="EMBL" id="DS469518">
    <property type="protein sequence ID" value="EDO47742.1"/>
    <property type="molecule type" value="Genomic_DNA"/>
</dbReference>
<reference evidence="11 12" key="1">
    <citation type="journal article" date="2007" name="Science">
        <title>Sea anemone genome reveals ancestral eumetazoan gene repertoire and genomic organization.</title>
        <authorList>
            <person name="Putnam N.H."/>
            <person name="Srivastava M."/>
            <person name="Hellsten U."/>
            <person name="Dirks B."/>
            <person name="Chapman J."/>
            <person name="Salamov A."/>
            <person name="Terry A."/>
            <person name="Shapiro H."/>
            <person name="Lindquist E."/>
            <person name="Kapitonov V.V."/>
            <person name="Jurka J."/>
            <person name="Genikhovich G."/>
            <person name="Grigoriev I.V."/>
            <person name="Lucas S.M."/>
            <person name="Steele R.E."/>
            <person name="Finnerty J.R."/>
            <person name="Technau U."/>
            <person name="Martindale M.Q."/>
            <person name="Rokhsar D.S."/>
        </authorList>
    </citation>
    <scope>NUCLEOTIDE SEQUENCE [LARGE SCALE GENOMIC DNA]</scope>
    <source>
        <strain evidence="12">CH2 X CH6</strain>
    </source>
</reference>
<comment type="subcellular location">
    <subcellularLocation>
        <location evidence="1 10">Golgi apparatus membrane</location>
        <topology evidence="1 10">Single-pass type II membrane protein</topology>
    </subcellularLocation>
</comment>
<accession>A7RLS0</accession>
<keyword evidence="12" id="KW-1185">Reference proteome</keyword>
<dbReference type="InParanoid" id="A7RLS0"/>
<keyword evidence="7" id="KW-1133">Transmembrane helix</keyword>
<feature type="non-terminal residue" evidence="11">
    <location>
        <position position="191"/>
    </location>
</feature>
<dbReference type="Pfam" id="PF01762">
    <property type="entry name" value="Galactosyl_T"/>
    <property type="match status" value="1"/>
</dbReference>
<keyword evidence="8 10" id="KW-0333">Golgi apparatus</keyword>
<dbReference type="Proteomes" id="UP000001593">
    <property type="component" value="Unassembled WGS sequence"/>
</dbReference>
<name>A7RLS0_NEMVE</name>
<sequence>CPNDDLYLLILVISTGRNFEARKAIRKSWGRADTSKRNVTTPESVRVIFVVGSDEKSDSRVTKEAKRYKDILRGNFDDVYHQNEFHSVKALLAFKWATLSCRSKFILKVLTESFVNVPATMEWLRSKKPESSDVRGLYTGFCHGHDTGGAAVIRNKESPWYITEEEWPEGRLPPYASGMGIAMSFDVVSRL</sequence>
<keyword evidence="3 10" id="KW-0328">Glycosyltransferase</keyword>
<keyword evidence="4" id="KW-0808">Transferase</keyword>
<dbReference type="EC" id="2.4.1.-" evidence="10"/>
<dbReference type="GO" id="GO:0006493">
    <property type="term" value="P:protein O-linked glycosylation"/>
    <property type="evidence" value="ECO:0000318"/>
    <property type="project" value="GO_Central"/>
</dbReference>
<dbReference type="GO" id="GO:0016757">
    <property type="term" value="F:glycosyltransferase activity"/>
    <property type="evidence" value="ECO:0000318"/>
    <property type="project" value="GO_Central"/>
</dbReference>
<protein>
    <recommendedName>
        <fullName evidence="10">Hexosyltransferase</fullName>
        <ecNumber evidence="10">2.4.1.-</ecNumber>
    </recommendedName>
</protein>
<evidence type="ECO:0000256" key="3">
    <source>
        <dbReference type="ARBA" id="ARBA00022676"/>
    </source>
</evidence>
<dbReference type="PANTHER" id="PTHR11214:SF376">
    <property type="entry name" value="HEXOSYLTRANSFERASE"/>
    <property type="match status" value="1"/>
</dbReference>
<gene>
    <name evidence="11" type="ORF">NEMVEDRAFT_v1g63173</name>
</gene>
<organism evidence="11 12">
    <name type="scientific">Nematostella vectensis</name>
    <name type="common">Starlet sea anemone</name>
    <dbReference type="NCBI Taxonomy" id="45351"/>
    <lineage>
        <taxon>Eukaryota</taxon>
        <taxon>Metazoa</taxon>
        <taxon>Cnidaria</taxon>
        <taxon>Anthozoa</taxon>
        <taxon>Hexacorallia</taxon>
        <taxon>Actiniaria</taxon>
        <taxon>Edwardsiidae</taxon>
        <taxon>Nematostella</taxon>
    </lineage>
</organism>
<evidence type="ECO:0000256" key="7">
    <source>
        <dbReference type="ARBA" id="ARBA00022989"/>
    </source>
</evidence>
<keyword evidence="9" id="KW-0472">Membrane</keyword>
<dbReference type="PhylomeDB" id="A7RLS0"/>
<evidence type="ECO:0000256" key="9">
    <source>
        <dbReference type="ARBA" id="ARBA00023136"/>
    </source>
</evidence>
<evidence type="ECO:0000256" key="5">
    <source>
        <dbReference type="ARBA" id="ARBA00022692"/>
    </source>
</evidence>
<dbReference type="GO" id="GO:0000139">
    <property type="term" value="C:Golgi membrane"/>
    <property type="evidence" value="ECO:0000318"/>
    <property type="project" value="GO_Central"/>
</dbReference>